<dbReference type="RefSeq" id="XP_002845011.1">
    <property type="nucleotide sequence ID" value="XM_002844965.1"/>
</dbReference>
<keyword evidence="2" id="KW-0812">Transmembrane</keyword>
<dbReference type="AlphaFoldDB" id="C5FW72"/>
<dbReference type="PANTHER" id="PTHR28254">
    <property type="entry name" value="CYTOCHROME B-C1 COMPLEX SUBUNIT 10"/>
    <property type="match status" value="1"/>
</dbReference>
<feature type="compositionally biased region" description="Low complexity" evidence="1">
    <location>
        <begin position="1"/>
        <end position="14"/>
    </location>
</feature>
<dbReference type="Pfam" id="PF09796">
    <property type="entry name" value="QCR10"/>
    <property type="match status" value="1"/>
</dbReference>
<feature type="transmembrane region" description="Helical" evidence="2">
    <location>
        <begin position="44"/>
        <end position="64"/>
    </location>
</feature>
<dbReference type="Proteomes" id="UP000002035">
    <property type="component" value="Unassembled WGS sequence"/>
</dbReference>
<feature type="region of interest" description="Disordered" evidence="1">
    <location>
        <begin position="1"/>
        <end position="21"/>
    </location>
</feature>
<gene>
    <name evidence="3" type="ORF">MCYG_06975</name>
</gene>
<keyword evidence="2" id="KW-1133">Transmembrane helix</keyword>
<dbReference type="GO" id="GO:0005739">
    <property type="term" value="C:mitochondrion"/>
    <property type="evidence" value="ECO:0007669"/>
    <property type="project" value="GOC"/>
</dbReference>
<accession>C5FW72</accession>
<reference evidence="4" key="1">
    <citation type="journal article" date="2012" name="MBio">
        <title>Comparative genome analysis of Trichophyton rubrum and related dermatophytes reveals candidate genes involved in infection.</title>
        <authorList>
            <person name="Martinez D.A."/>
            <person name="Oliver B.G."/>
            <person name="Graeser Y."/>
            <person name="Goldberg J.M."/>
            <person name="Li W."/>
            <person name="Martinez-Rossi N.M."/>
            <person name="Monod M."/>
            <person name="Shelest E."/>
            <person name="Barton R.C."/>
            <person name="Birch E."/>
            <person name="Brakhage A.A."/>
            <person name="Chen Z."/>
            <person name="Gurr S.J."/>
            <person name="Heiman D."/>
            <person name="Heitman J."/>
            <person name="Kosti I."/>
            <person name="Rossi A."/>
            <person name="Saif S."/>
            <person name="Samalova M."/>
            <person name="Saunders C.W."/>
            <person name="Shea T."/>
            <person name="Summerbell R.C."/>
            <person name="Xu J."/>
            <person name="Young S."/>
            <person name="Zeng Q."/>
            <person name="Birren B.W."/>
            <person name="Cuomo C.A."/>
            <person name="White T.C."/>
        </authorList>
    </citation>
    <scope>NUCLEOTIDE SEQUENCE [LARGE SCALE GENOMIC DNA]</scope>
    <source>
        <strain evidence="4">ATCC MYA-4605 / CBS 113480</strain>
    </source>
</reference>
<keyword evidence="4" id="KW-1185">Reference proteome</keyword>
<organism evidence="3 4">
    <name type="scientific">Arthroderma otae (strain ATCC MYA-4605 / CBS 113480)</name>
    <name type="common">Microsporum canis</name>
    <dbReference type="NCBI Taxonomy" id="554155"/>
    <lineage>
        <taxon>Eukaryota</taxon>
        <taxon>Fungi</taxon>
        <taxon>Dikarya</taxon>
        <taxon>Ascomycota</taxon>
        <taxon>Pezizomycotina</taxon>
        <taxon>Eurotiomycetes</taxon>
        <taxon>Eurotiomycetidae</taxon>
        <taxon>Onygenales</taxon>
        <taxon>Arthrodermataceae</taxon>
        <taxon>Microsporum</taxon>
    </lineage>
</organism>
<evidence type="ECO:0000256" key="2">
    <source>
        <dbReference type="SAM" id="Phobius"/>
    </source>
</evidence>
<dbReference type="GeneID" id="9228237"/>
<evidence type="ECO:0000313" key="3">
    <source>
        <dbReference type="EMBL" id="EEQ34156.1"/>
    </source>
</evidence>
<dbReference type="GO" id="GO:0006122">
    <property type="term" value="P:mitochondrial electron transport, ubiquinol to cytochrome c"/>
    <property type="evidence" value="ECO:0007669"/>
    <property type="project" value="InterPro"/>
</dbReference>
<sequence>MANQASRSSRAASAPFGSYRSPYAPKYTVPFKVAGVSVTQGMRFMPMAATFGAATGIFAVFFLGDTPRIREDILMNIPLIGSYWERSIAPEDNSYIWSEGRAVVVAVEDRASVILYIYSLLV</sequence>
<dbReference type="OMA" id="FIDYVPP"/>
<protein>
    <submittedName>
        <fullName evidence="3">Uncharacterized protein</fullName>
    </submittedName>
</protein>
<dbReference type="PANTHER" id="PTHR28254:SF1">
    <property type="entry name" value="CYTOCHROME B-C1 COMPLEX SUBUNIT 10, MITOCHONDRIAL"/>
    <property type="match status" value="1"/>
</dbReference>
<keyword evidence="2" id="KW-0472">Membrane</keyword>
<evidence type="ECO:0000256" key="1">
    <source>
        <dbReference type="SAM" id="MobiDB-lite"/>
    </source>
</evidence>
<dbReference type="InterPro" id="IPR019182">
    <property type="entry name" value="Cytochrome_b-c1_su10_fun"/>
</dbReference>
<dbReference type="OrthoDB" id="2391627at2759"/>
<dbReference type="eggNOG" id="ENOG502SBV5">
    <property type="taxonomic scope" value="Eukaryota"/>
</dbReference>
<evidence type="ECO:0000313" key="4">
    <source>
        <dbReference type="Proteomes" id="UP000002035"/>
    </source>
</evidence>
<dbReference type="STRING" id="554155.C5FW72"/>
<name>C5FW72_ARTOC</name>
<dbReference type="HOGENOM" id="CLU_152072_0_1_1"/>
<dbReference type="EMBL" id="DS995706">
    <property type="protein sequence ID" value="EEQ34156.1"/>
    <property type="molecule type" value="Genomic_DNA"/>
</dbReference>
<dbReference type="VEuPathDB" id="FungiDB:MCYG_06975"/>
<proteinExistence type="predicted"/>